<evidence type="ECO:0000313" key="1">
    <source>
        <dbReference type="EMBL" id="BAP56633.1"/>
    </source>
</evidence>
<dbReference type="SUPFAM" id="SSF50965">
    <property type="entry name" value="Galactose oxidase, central domain"/>
    <property type="match status" value="1"/>
</dbReference>
<accession>A0A090AF03</accession>
<reference evidence="1 2" key="1">
    <citation type="journal article" date="2014" name="ISME J.">
        <title>Ecophysiology of Thioploca ingrica as revealed by the complete genome sequence supplemented with proteomic evidence.</title>
        <authorList>
            <person name="Kojima H."/>
            <person name="Ogura Y."/>
            <person name="Yamamoto N."/>
            <person name="Togashi T."/>
            <person name="Mori H."/>
            <person name="Watanabe T."/>
            <person name="Nemoto F."/>
            <person name="Kurokawa K."/>
            <person name="Hayashi T."/>
            <person name="Fukui M."/>
        </authorList>
    </citation>
    <scope>NUCLEOTIDE SEQUENCE [LARGE SCALE GENOMIC DNA]</scope>
</reference>
<dbReference type="InterPro" id="IPR011043">
    <property type="entry name" value="Gal_Oxase/kelch_b-propeller"/>
</dbReference>
<dbReference type="HOGENOM" id="CLU_071258_0_0_6"/>
<dbReference type="STRING" id="40754.THII_2336"/>
<dbReference type="AlphaFoldDB" id="A0A090AF03"/>
<protein>
    <submittedName>
        <fullName evidence="1">Uncharacterized protein</fullName>
    </submittedName>
</protein>
<dbReference type="OrthoDB" id="6829668at2"/>
<sequence length="314" mass="35245">MADSFEDLKGFEFSSCHIRAWNIIWFTAQQWSDDNDDPLEQRPTAIFMYCPDDPPGDRWGVSYLGEATGVHGAAVFKPNSRSIFVTEDGEVYCAGQGDDDWEKPVSRKKNLYFSNVKSIRSGHAICVGPRRKVYIRNHANNWTQLDRGLFPQGENTKLENTGFSDIDGFSESDMYACGGHADLWHYDGNQWEQIDVPANSVLENICCADDDWVYITTNRREIIKGRGEIWEVIQQDLTDEVFESIVCFNGKVLISTVSEIYEVTNQGLEKETLGVPNMNSKAHLATGDGILVVAGGDEAAIYDGKSWSVILETE</sequence>
<evidence type="ECO:0000313" key="2">
    <source>
        <dbReference type="Proteomes" id="UP000031623"/>
    </source>
</evidence>
<organism evidence="1 2">
    <name type="scientific">Thioploca ingrica</name>
    <dbReference type="NCBI Taxonomy" id="40754"/>
    <lineage>
        <taxon>Bacteria</taxon>
        <taxon>Pseudomonadati</taxon>
        <taxon>Pseudomonadota</taxon>
        <taxon>Gammaproteobacteria</taxon>
        <taxon>Thiotrichales</taxon>
        <taxon>Thiotrichaceae</taxon>
        <taxon>Thioploca</taxon>
    </lineage>
</organism>
<gene>
    <name evidence="1" type="ORF">THII_2336</name>
</gene>
<keyword evidence="2" id="KW-1185">Reference proteome</keyword>
<dbReference type="KEGG" id="tig:THII_2336"/>
<dbReference type="Proteomes" id="UP000031623">
    <property type="component" value="Chromosome"/>
</dbReference>
<name>A0A090AF03_9GAMM</name>
<dbReference type="EMBL" id="AP014633">
    <property type="protein sequence ID" value="BAP56633.1"/>
    <property type="molecule type" value="Genomic_DNA"/>
</dbReference>
<proteinExistence type="predicted"/>